<comment type="caution">
    <text evidence="2">The sequence shown here is derived from an EMBL/GenBank/DDBJ whole genome shotgun (WGS) entry which is preliminary data.</text>
</comment>
<dbReference type="RefSeq" id="WP_066449716.1">
    <property type="nucleotide sequence ID" value="NZ_JANKBF010000007.1"/>
</dbReference>
<accession>A0A4V2W4C4</accession>
<evidence type="ECO:0000313" key="2">
    <source>
        <dbReference type="EMBL" id="TCV95359.1"/>
    </source>
</evidence>
<name>A0A4V2W4C4_9FIRM</name>
<feature type="transmembrane region" description="Helical" evidence="1">
    <location>
        <begin position="7"/>
        <end position="26"/>
    </location>
</feature>
<keyword evidence="1" id="KW-0472">Membrane</keyword>
<dbReference type="AlphaFoldDB" id="A0A4V2W4C4"/>
<evidence type="ECO:0000313" key="3">
    <source>
        <dbReference type="Proteomes" id="UP000295515"/>
    </source>
</evidence>
<feature type="transmembrane region" description="Helical" evidence="1">
    <location>
        <begin position="137"/>
        <end position="159"/>
    </location>
</feature>
<dbReference type="GeneID" id="98915999"/>
<organism evidence="2 3">
    <name type="scientific">Longibaculum muris</name>
    <dbReference type="NCBI Taxonomy" id="1796628"/>
    <lineage>
        <taxon>Bacteria</taxon>
        <taxon>Bacillati</taxon>
        <taxon>Bacillota</taxon>
        <taxon>Erysipelotrichia</taxon>
        <taxon>Erysipelotrichales</taxon>
        <taxon>Coprobacillaceae</taxon>
        <taxon>Longibaculum</taxon>
    </lineage>
</organism>
<evidence type="ECO:0000256" key="1">
    <source>
        <dbReference type="SAM" id="Phobius"/>
    </source>
</evidence>
<keyword evidence="1" id="KW-0812">Transmembrane</keyword>
<dbReference type="Proteomes" id="UP000295515">
    <property type="component" value="Unassembled WGS sequence"/>
</dbReference>
<reference evidence="2 3" key="1">
    <citation type="submission" date="2019-03" db="EMBL/GenBank/DDBJ databases">
        <title>Genomic Encyclopedia of Type Strains, Phase IV (KMG-IV): sequencing the most valuable type-strain genomes for metagenomic binning, comparative biology and taxonomic classification.</title>
        <authorList>
            <person name="Goeker M."/>
        </authorList>
    </citation>
    <scope>NUCLEOTIDE SEQUENCE [LARGE SCALE GENOMIC DNA]</scope>
    <source>
        <strain evidence="2 3">DSM 29487</strain>
    </source>
</reference>
<keyword evidence="3" id="KW-1185">Reference proteome</keyword>
<dbReference type="EMBL" id="SMCQ01000017">
    <property type="protein sequence ID" value="TCV95359.1"/>
    <property type="molecule type" value="Genomic_DNA"/>
</dbReference>
<keyword evidence="1" id="KW-1133">Transmembrane helix</keyword>
<gene>
    <name evidence="2" type="ORF">EDD60_11719</name>
</gene>
<sequence>MRSIKRFISTIFMIEFIFCLVTIVYFPDKVAKITGYRLYTVMTDSMEPTIPTFSLVLTKLIPEDVEIAPNTIVTFQANRFGDDILLTHYFRETQIGNDGNLYYRTQAEGKDFYDNYETKRSDILGTYVYHIPFLGKVFLFLKSTFGFILYGELLVIYLVNRLIQQRWEEKEKLVKGTA</sequence>
<proteinExistence type="predicted"/>
<protein>
    <submittedName>
        <fullName evidence="2">Signal peptidase</fullName>
    </submittedName>
</protein>